<dbReference type="AlphaFoldDB" id="A0A433N518"/>
<dbReference type="STRING" id="211165.GCA_000317285_05594"/>
<dbReference type="PANTHER" id="PTHR21198:SF2">
    <property type="entry name" value="GLUTAMATE RACEMASE"/>
    <property type="match status" value="1"/>
</dbReference>
<feature type="binding site" evidence="8">
    <location>
        <begin position="59"/>
        <end position="60"/>
    </location>
    <ligand>
        <name>substrate</name>
    </ligand>
</feature>
<dbReference type="GO" id="GO:0071555">
    <property type="term" value="P:cell wall organization"/>
    <property type="evidence" value="ECO:0007669"/>
    <property type="project" value="UniProtKB-KW"/>
</dbReference>
<feature type="binding site" evidence="8">
    <location>
        <begin position="200"/>
        <end position="201"/>
    </location>
    <ligand>
        <name>substrate</name>
    </ligand>
</feature>
<keyword evidence="6 8" id="KW-0961">Cell wall biogenesis/degradation</keyword>
<dbReference type="GO" id="GO:0009252">
    <property type="term" value="P:peptidoglycan biosynthetic process"/>
    <property type="evidence" value="ECO:0007669"/>
    <property type="project" value="UniProtKB-UniRule"/>
</dbReference>
<dbReference type="InterPro" id="IPR004391">
    <property type="entry name" value="Glu_race"/>
</dbReference>
<dbReference type="InterPro" id="IPR033134">
    <property type="entry name" value="Asp/Glu_racemase_AS_2"/>
</dbReference>
<dbReference type="Proteomes" id="UP000268857">
    <property type="component" value="Unassembled WGS sequence"/>
</dbReference>
<dbReference type="EMBL" id="RSCJ01000020">
    <property type="protein sequence ID" value="RUR76493.1"/>
    <property type="molecule type" value="Genomic_DNA"/>
</dbReference>
<dbReference type="Gene3D" id="3.40.50.1860">
    <property type="match status" value="2"/>
</dbReference>
<protein>
    <recommendedName>
        <fullName evidence="7 8">Glutamate racemase</fullName>
        <ecNumber evidence="2 8">5.1.1.3</ecNumber>
    </recommendedName>
</protein>
<keyword evidence="4 8" id="KW-0573">Peptidoglycan synthesis</keyword>
<evidence type="ECO:0000256" key="2">
    <source>
        <dbReference type="ARBA" id="ARBA00013090"/>
    </source>
</evidence>
<proteinExistence type="inferred from homology"/>
<evidence type="ECO:0000256" key="5">
    <source>
        <dbReference type="ARBA" id="ARBA00023235"/>
    </source>
</evidence>
<comment type="catalytic activity">
    <reaction evidence="1 8">
        <text>L-glutamate = D-glutamate</text>
        <dbReference type="Rhea" id="RHEA:12813"/>
        <dbReference type="ChEBI" id="CHEBI:29985"/>
        <dbReference type="ChEBI" id="CHEBI:29986"/>
        <dbReference type="EC" id="5.1.1.3"/>
    </reaction>
</comment>
<evidence type="ECO:0000256" key="3">
    <source>
        <dbReference type="ARBA" id="ARBA00022960"/>
    </source>
</evidence>
<keyword evidence="3 8" id="KW-0133">Cell shape</keyword>
<reference evidence="9 10" key="1">
    <citation type="journal article" date="2019" name="Genome Biol. Evol.">
        <title>Day and night: Metabolic profiles and evolutionary relationships of six axenic non-marine cyanobacteria.</title>
        <authorList>
            <person name="Will S.E."/>
            <person name="Henke P."/>
            <person name="Boedeker C."/>
            <person name="Huang S."/>
            <person name="Brinkmann H."/>
            <person name="Rohde M."/>
            <person name="Jarek M."/>
            <person name="Friedl T."/>
            <person name="Seufert S."/>
            <person name="Schumacher M."/>
            <person name="Overmann J."/>
            <person name="Neumann-Schaal M."/>
            <person name="Petersen J."/>
        </authorList>
    </citation>
    <scope>NUCLEOTIDE SEQUENCE [LARGE SCALE GENOMIC DNA]</scope>
    <source>
        <strain evidence="9 10">PCC 6912</strain>
    </source>
</reference>
<sequence length="286" mass="31657">MIPSSIFEGNLYDFSQEPQRAPIGIFDSGVGGLTVLRQMYRQLPNESIIYFGDTARLPYGIRSQAEITQFVREILSWMQQQQVKMVIMACNTSSALALETIRHEFNIPILGLILPGARAAVEQGKRIGVIATPATAKSNAYKRAILEIDSEVQVWQVGCPEFVPLIEQNRIHDPYTTEVARSYLEPLLEQQIDTLVYGCTHYPHLAPVLRSLLPTSVTLVDPAVHVVVACSQELDLLGLRNTHPPLPTRFFVSGCPQQFAQSSAQWLGCTPMVEVACFSDAAISSN</sequence>
<keyword evidence="10" id="KW-1185">Reference proteome</keyword>
<dbReference type="SUPFAM" id="SSF53681">
    <property type="entry name" value="Aspartate/glutamate racemase"/>
    <property type="match status" value="2"/>
</dbReference>
<dbReference type="RefSeq" id="WP_016879089.1">
    <property type="nucleotide sequence ID" value="NZ_AJLN01000123.1"/>
</dbReference>
<evidence type="ECO:0000256" key="1">
    <source>
        <dbReference type="ARBA" id="ARBA00001602"/>
    </source>
</evidence>
<comment type="similarity">
    <text evidence="8">Belongs to the aspartate/glutamate racemases family.</text>
</comment>
<evidence type="ECO:0000256" key="8">
    <source>
        <dbReference type="HAMAP-Rule" id="MF_00258"/>
    </source>
</evidence>
<comment type="caution">
    <text evidence="9">The sequence shown here is derived from an EMBL/GenBank/DDBJ whole genome shotgun (WGS) entry which is preliminary data.</text>
</comment>
<dbReference type="PANTHER" id="PTHR21198">
    <property type="entry name" value="GLUTAMATE RACEMASE"/>
    <property type="match status" value="1"/>
</dbReference>
<name>A0A433N518_CHLFR</name>
<evidence type="ECO:0000313" key="10">
    <source>
        <dbReference type="Proteomes" id="UP000268857"/>
    </source>
</evidence>
<dbReference type="HAMAP" id="MF_00258">
    <property type="entry name" value="Glu_racemase"/>
    <property type="match status" value="1"/>
</dbReference>
<gene>
    <name evidence="8 9" type="primary">murI</name>
    <name evidence="9" type="ORF">PCC6912_42810</name>
</gene>
<dbReference type="UniPathway" id="UPA00219"/>
<organism evidence="9 10">
    <name type="scientific">Chlorogloeopsis fritschii PCC 6912</name>
    <dbReference type="NCBI Taxonomy" id="211165"/>
    <lineage>
        <taxon>Bacteria</taxon>
        <taxon>Bacillati</taxon>
        <taxon>Cyanobacteriota</taxon>
        <taxon>Cyanophyceae</taxon>
        <taxon>Nostocales</taxon>
        <taxon>Chlorogloeopsidaceae</taxon>
        <taxon>Chlorogloeopsis</taxon>
    </lineage>
</organism>
<dbReference type="GO" id="GO:0008360">
    <property type="term" value="P:regulation of cell shape"/>
    <property type="evidence" value="ECO:0007669"/>
    <property type="project" value="UniProtKB-KW"/>
</dbReference>
<dbReference type="InterPro" id="IPR015942">
    <property type="entry name" value="Asp/Glu/hydantoin_racemase"/>
</dbReference>
<dbReference type="Pfam" id="PF01177">
    <property type="entry name" value="Asp_Glu_race"/>
    <property type="match status" value="1"/>
</dbReference>
<dbReference type="PROSITE" id="PS00923">
    <property type="entry name" value="ASP_GLU_RACEMASE_1"/>
    <property type="match status" value="1"/>
</dbReference>
<dbReference type="OrthoDB" id="9801055at2"/>
<evidence type="ECO:0000256" key="6">
    <source>
        <dbReference type="ARBA" id="ARBA00023316"/>
    </source>
</evidence>
<keyword evidence="5 8" id="KW-0413">Isomerase</keyword>
<dbReference type="PROSITE" id="PS00924">
    <property type="entry name" value="ASP_GLU_RACEMASE_2"/>
    <property type="match status" value="1"/>
</dbReference>
<feature type="active site" description="Proton donor/acceptor" evidence="8">
    <location>
        <position position="199"/>
    </location>
</feature>
<evidence type="ECO:0000256" key="7">
    <source>
        <dbReference type="ARBA" id="ARBA00070053"/>
    </source>
</evidence>
<feature type="active site" description="Proton donor/acceptor" evidence="8">
    <location>
        <position position="90"/>
    </location>
</feature>
<comment type="pathway">
    <text evidence="8">Cell wall biogenesis; peptidoglycan biosynthesis.</text>
</comment>
<dbReference type="InterPro" id="IPR018187">
    <property type="entry name" value="Asp/Glu_racemase_AS_1"/>
</dbReference>
<accession>A0A433N518</accession>
<dbReference type="InterPro" id="IPR001920">
    <property type="entry name" value="Asp/Glu_race"/>
</dbReference>
<feature type="binding site" evidence="8">
    <location>
        <begin position="91"/>
        <end position="92"/>
    </location>
    <ligand>
        <name>substrate</name>
    </ligand>
</feature>
<comment type="function">
    <text evidence="8">Provides the (R)-glutamate required for cell wall biosynthesis.</text>
</comment>
<dbReference type="GO" id="GO:0008881">
    <property type="term" value="F:glutamate racemase activity"/>
    <property type="evidence" value="ECO:0007669"/>
    <property type="project" value="UniProtKB-UniRule"/>
</dbReference>
<evidence type="ECO:0000256" key="4">
    <source>
        <dbReference type="ARBA" id="ARBA00022984"/>
    </source>
</evidence>
<dbReference type="NCBIfam" id="TIGR00067">
    <property type="entry name" value="glut_race"/>
    <property type="match status" value="1"/>
</dbReference>
<dbReference type="FunFam" id="3.40.50.1860:FF:000002">
    <property type="entry name" value="Glutamate racemase"/>
    <property type="match status" value="1"/>
</dbReference>
<evidence type="ECO:0000313" key="9">
    <source>
        <dbReference type="EMBL" id="RUR76493.1"/>
    </source>
</evidence>
<feature type="binding site" evidence="8">
    <location>
        <begin position="27"/>
        <end position="28"/>
    </location>
    <ligand>
        <name>substrate</name>
    </ligand>
</feature>
<dbReference type="EC" id="5.1.1.3" evidence="2 8"/>